<dbReference type="Proteomes" id="UP000823775">
    <property type="component" value="Unassembled WGS sequence"/>
</dbReference>
<feature type="region of interest" description="Disordered" evidence="1">
    <location>
        <begin position="1"/>
        <end position="114"/>
    </location>
</feature>
<feature type="compositionally biased region" description="Polar residues" evidence="1">
    <location>
        <begin position="1"/>
        <end position="13"/>
    </location>
</feature>
<evidence type="ECO:0000313" key="2">
    <source>
        <dbReference type="EMBL" id="MCD7451226.1"/>
    </source>
</evidence>
<keyword evidence="3" id="KW-1185">Reference proteome</keyword>
<name>A0ABS8RYI3_DATST</name>
<feature type="compositionally biased region" description="Polar residues" evidence="1">
    <location>
        <begin position="61"/>
        <end position="71"/>
    </location>
</feature>
<sequence length="114" mass="12352">MSNRKFANNNQFDVLQDQGGEQKEVNKGEELVQSEGSHLSEKEGQNTPMVDKGKSSKLDTDSQGSVTARQSTKAKDKINTTTIVIWQPEGNNDKGSESDGGIVKEDGIGAVNRE</sequence>
<proteinExistence type="predicted"/>
<comment type="caution">
    <text evidence="2">The sequence shown here is derived from an EMBL/GenBank/DDBJ whole genome shotgun (WGS) entry which is preliminary data.</text>
</comment>
<evidence type="ECO:0000313" key="3">
    <source>
        <dbReference type="Proteomes" id="UP000823775"/>
    </source>
</evidence>
<reference evidence="2 3" key="1">
    <citation type="journal article" date="2021" name="BMC Genomics">
        <title>Datura genome reveals duplications of psychoactive alkaloid biosynthetic genes and high mutation rate following tissue culture.</title>
        <authorList>
            <person name="Rajewski A."/>
            <person name="Carter-House D."/>
            <person name="Stajich J."/>
            <person name="Litt A."/>
        </authorList>
    </citation>
    <scope>NUCLEOTIDE SEQUENCE [LARGE SCALE GENOMIC DNA]</scope>
    <source>
        <strain evidence="2">AR-01</strain>
    </source>
</reference>
<feature type="compositionally biased region" description="Basic and acidic residues" evidence="1">
    <location>
        <begin position="20"/>
        <end position="30"/>
    </location>
</feature>
<accession>A0ABS8RYI3</accession>
<organism evidence="2 3">
    <name type="scientific">Datura stramonium</name>
    <name type="common">Jimsonweed</name>
    <name type="synonym">Common thornapple</name>
    <dbReference type="NCBI Taxonomy" id="4076"/>
    <lineage>
        <taxon>Eukaryota</taxon>
        <taxon>Viridiplantae</taxon>
        <taxon>Streptophyta</taxon>
        <taxon>Embryophyta</taxon>
        <taxon>Tracheophyta</taxon>
        <taxon>Spermatophyta</taxon>
        <taxon>Magnoliopsida</taxon>
        <taxon>eudicotyledons</taxon>
        <taxon>Gunneridae</taxon>
        <taxon>Pentapetalae</taxon>
        <taxon>asterids</taxon>
        <taxon>lamiids</taxon>
        <taxon>Solanales</taxon>
        <taxon>Solanaceae</taxon>
        <taxon>Solanoideae</taxon>
        <taxon>Datureae</taxon>
        <taxon>Datura</taxon>
    </lineage>
</organism>
<feature type="compositionally biased region" description="Basic and acidic residues" evidence="1">
    <location>
        <begin position="91"/>
        <end position="114"/>
    </location>
</feature>
<feature type="compositionally biased region" description="Basic and acidic residues" evidence="1">
    <location>
        <begin position="51"/>
        <end position="60"/>
    </location>
</feature>
<dbReference type="EMBL" id="JACEIK010000156">
    <property type="protein sequence ID" value="MCD7451226.1"/>
    <property type="molecule type" value="Genomic_DNA"/>
</dbReference>
<gene>
    <name evidence="2" type="ORF">HAX54_010242</name>
</gene>
<evidence type="ECO:0000256" key="1">
    <source>
        <dbReference type="SAM" id="MobiDB-lite"/>
    </source>
</evidence>
<protein>
    <submittedName>
        <fullName evidence="2">Uncharacterized protein</fullName>
    </submittedName>
</protein>